<dbReference type="Proteomes" id="UP000197019">
    <property type="component" value="Chromosome"/>
</dbReference>
<dbReference type="RefSeq" id="WP_088620994.1">
    <property type="nucleotide sequence ID" value="NZ_CP022129.1"/>
</dbReference>
<dbReference type="EMBL" id="CP022129">
    <property type="protein sequence ID" value="ASF48124.1"/>
    <property type="molecule type" value="Genomic_DNA"/>
</dbReference>
<organism evidence="1 2">
    <name type="scientific">Methylovulum psychrotolerans</name>
    <dbReference type="NCBI Taxonomy" id="1704499"/>
    <lineage>
        <taxon>Bacteria</taxon>
        <taxon>Pseudomonadati</taxon>
        <taxon>Pseudomonadota</taxon>
        <taxon>Gammaproteobacteria</taxon>
        <taxon>Methylococcales</taxon>
        <taxon>Methylococcaceae</taxon>
        <taxon>Methylovulum</taxon>
    </lineage>
</organism>
<dbReference type="PIRSF" id="PIRSF018634">
    <property type="entry name" value="UCP018634"/>
    <property type="match status" value="1"/>
</dbReference>
<keyword evidence="2" id="KW-1185">Reference proteome</keyword>
<proteinExistence type="predicted"/>
<evidence type="ECO:0000313" key="1">
    <source>
        <dbReference type="EMBL" id="ASF48124.1"/>
    </source>
</evidence>
<dbReference type="OrthoDB" id="8607264at2"/>
<accession>A0A1Z4C3R1</accession>
<dbReference type="Pfam" id="PF06296">
    <property type="entry name" value="RelE"/>
    <property type="match status" value="1"/>
</dbReference>
<protein>
    <recommendedName>
        <fullName evidence="3">Type II toxin-antitoxin system RelE/ParE family toxin</fullName>
    </recommendedName>
</protein>
<dbReference type="AlphaFoldDB" id="A0A1Z4C3R1"/>
<evidence type="ECO:0000313" key="2">
    <source>
        <dbReference type="Proteomes" id="UP000197019"/>
    </source>
</evidence>
<dbReference type="InterPro" id="IPR009387">
    <property type="entry name" value="HigB-2"/>
</dbReference>
<name>A0A1Z4C3R1_9GAMM</name>
<reference evidence="1 2" key="1">
    <citation type="submission" date="2017-06" db="EMBL/GenBank/DDBJ databases">
        <title>Genome Sequencing of the methanotroph Methylovulum psychrotolerants str. HV10-M2 isolated from a high-altitude environment.</title>
        <authorList>
            <person name="Mateos-Rivera A."/>
        </authorList>
    </citation>
    <scope>NUCLEOTIDE SEQUENCE [LARGE SCALE GENOMIC DNA]</scope>
    <source>
        <strain evidence="1 2">HV10_M2</strain>
    </source>
</reference>
<gene>
    <name evidence="1" type="ORF">CEK71_19785</name>
</gene>
<dbReference type="KEGG" id="mpsy:CEK71_19785"/>
<sequence>MRVFKYRLFEKWAKKQGIIDDDLKKAVFEIENGLCDANLGGHVYKKRISRSGEGKRGAYRILYFMKQGDTIIFAHGFAKNEKDNISKTELEGFKIMAKAFLNLSPVQMNALIDNNTLIGLAND</sequence>
<evidence type="ECO:0008006" key="3">
    <source>
        <dbReference type="Google" id="ProtNLM"/>
    </source>
</evidence>